<dbReference type="Proteomes" id="UP000270296">
    <property type="component" value="Unassembled WGS sequence"/>
</dbReference>
<organism evidence="3">
    <name type="scientific">Soboliphyme baturini</name>
    <dbReference type="NCBI Taxonomy" id="241478"/>
    <lineage>
        <taxon>Eukaryota</taxon>
        <taxon>Metazoa</taxon>
        <taxon>Ecdysozoa</taxon>
        <taxon>Nematoda</taxon>
        <taxon>Enoplea</taxon>
        <taxon>Dorylaimia</taxon>
        <taxon>Dioctophymatida</taxon>
        <taxon>Dioctophymatoidea</taxon>
        <taxon>Soboliphymatidae</taxon>
        <taxon>Soboliphyme</taxon>
    </lineage>
</organism>
<keyword evidence="2" id="KW-1185">Reference proteome</keyword>
<name>A0A183J5E0_9BILA</name>
<gene>
    <name evidence="1" type="ORF">SBAD_LOCUS11088</name>
</gene>
<evidence type="ECO:0000313" key="1">
    <source>
        <dbReference type="EMBL" id="VDP37014.1"/>
    </source>
</evidence>
<dbReference type="EMBL" id="UZAM01015055">
    <property type="protein sequence ID" value="VDP37014.1"/>
    <property type="molecule type" value="Genomic_DNA"/>
</dbReference>
<accession>A0A183J5E0</accession>
<dbReference type="OrthoDB" id="5832087at2759"/>
<evidence type="ECO:0000313" key="3">
    <source>
        <dbReference type="WBParaSite" id="SBAD_0001146601-mRNA-1"/>
    </source>
</evidence>
<proteinExistence type="predicted"/>
<dbReference type="AlphaFoldDB" id="A0A183J5E0"/>
<sequence>MTEKLRYRHKSGEIDFLRRNVGLTLLDMILNTEIRENLGV</sequence>
<reference evidence="1 2" key="2">
    <citation type="submission" date="2018-11" db="EMBL/GenBank/DDBJ databases">
        <authorList>
            <consortium name="Pathogen Informatics"/>
        </authorList>
    </citation>
    <scope>NUCLEOTIDE SEQUENCE [LARGE SCALE GENOMIC DNA]</scope>
</reference>
<dbReference type="WBParaSite" id="SBAD_0001146601-mRNA-1">
    <property type="protein sequence ID" value="SBAD_0001146601-mRNA-1"/>
    <property type="gene ID" value="SBAD_0001146601"/>
</dbReference>
<evidence type="ECO:0000313" key="2">
    <source>
        <dbReference type="Proteomes" id="UP000270296"/>
    </source>
</evidence>
<protein>
    <submittedName>
        <fullName evidence="3">DUF4277 domain-containing protein</fullName>
    </submittedName>
</protein>
<reference evidence="3" key="1">
    <citation type="submission" date="2016-06" db="UniProtKB">
        <authorList>
            <consortium name="WormBaseParasite"/>
        </authorList>
    </citation>
    <scope>IDENTIFICATION</scope>
</reference>